<protein>
    <submittedName>
        <fullName evidence="1">Uncharacterized protein</fullName>
    </submittedName>
</protein>
<feature type="non-terminal residue" evidence="1">
    <location>
        <position position="1"/>
    </location>
</feature>
<organism evidence="1 2">
    <name type="scientific">Trema orientale</name>
    <name type="common">Charcoal tree</name>
    <name type="synonym">Celtis orientalis</name>
    <dbReference type="NCBI Taxonomy" id="63057"/>
    <lineage>
        <taxon>Eukaryota</taxon>
        <taxon>Viridiplantae</taxon>
        <taxon>Streptophyta</taxon>
        <taxon>Embryophyta</taxon>
        <taxon>Tracheophyta</taxon>
        <taxon>Spermatophyta</taxon>
        <taxon>Magnoliopsida</taxon>
        <taxon>eudicotyledons</taxon>
        <taxon>Gunneridae</taxon>
        <taxon>Pentapetalae</taxon>
        <taxon>rosids</taxon>
        <taxon>fabids</taxon>
        <taxon>Rosales</taxon>
        <taxon>Cannabaceae</taxon>
        <taxon>Trema</taxon>
    </lineage>
</organism>
<dbReference type="InParanoid" id="A0A2P5EIH0"/>
<accession>A0A2P5EIH0</accession>
<reference evidence="2" key="1">
    <citation type="submission" date="2016-06" db="EMBL/GenBank/DDBJ databases">
        <title>Parallel loss of symbiosis genes in relatives of nitrogen-fixing non-legume Parasponia.</title>
        <authorList>
            <person name="Van Velzen R."/>
            <person name="Holmer R."/>
            <person name="Bu F."/>
            <person name="Rutten L."/>
            <person name="Van Zeijl A."/>
            <person name="Liu W."/>
            <person name="Santuari L."/>
            <person name="Cao Q."/>
            <person name="Sharma T."/>
            <person name="Shen D."/>
            <person name="Roswanjaya Y."/>
            <person name="Wardhani T."/>
            <person name="Kalhor M.S."/>
            <person name="Jansen J."/>
            <person name="Van den Hoogen J."/>
            <person name="Gungor B."/>
            <person name="Hartog M."/>
            <person name="Hontelez J."/>
            <person name="Verver J."/>
            <person name="Yang W.-C."/>
            <person name="Schijlen E."/>
            <person name="Repin R."/>
            <person name="Schilthuizen M."/>
            <person name="Schranz E."/>
            <person name="Heidstra R."/>
            <person name="Miyata K."/>
            <person name="Fedorova E."/>
            <person name="Kohlen W."/>
            <person name="Bisseling T."/>
            <person name="Smit S."/>
            <person name="Geurts R."/>
        </authorList>
    </citation>
    <scope>NUCLEOTIDE SEQUENCE [LARGE SCALE GENOMIC DNA]</scope>
    <source>
        <strain evidence="2">cv. RG33-2</strain>
    </source>
</reference>
<proteinExistence type="predicted"/>
<evidence type="ECO:0000313" key="1">
    <source>
        <dbReference type="EMBL" id="PON85331.1"/>
    </source>
</evidence>
<dbReference type="AlphaFoldDB" id="A0A2P5EIH0"/>
<sequence>RDITGNSRLKFIRSDVWRSSELEGAAKGGVGRRKRQKKPHLAAASCSFPTGLGHRWAEMITDVASSAV</sequence>
<comment type="caution">
    <text evidence="1">The sequence shown here is derived from an EMBL/GenBank/DDBJ whole genome shotgun (WGS) entry which is preliminary data.</text>
</comment>
<gene>
    <name evidence="1" type="ORF">TorRG33x02_188580</name>
</gene>
<dbReference type="Proteomes" id="UP000237000">
    <property type="component" value="Unassembled WGS sequence"/>
</dbReference>
<keyword evidence="2" id="KW-1185">Reference proteome</keyword>
<evidence type="ECO:0000313" key="2">
    <source>
        <dbReference type="Proteomes" id="UP000237000"/>
    </source>
</evidence>
<name>A0A2P5EIH0_TREOI</name>
<dbReference type="EMBL" id="JXTC01000149">
    <property type="protein sequence ID" value="PON85331.1"/>
    <property type="molecule type" value="Genomic_DNA"/>
</dbReference>